<sequence length="370" mass="42815">MNRSSITLFKKIFYAVETFQTKEFRDFFVDNLMDQFNVNLNTDWIQWLIDTNNYLSRHYTDGLPDIEGVRSFHEVLAELLAGYDEEVNPDSDQELYKSSLYRRDILLLRQYNFQSFPLIKKQINPEENLPMCKNSYYRCDFLFEQIFSPREVLTPVDNIDSPCMSNHLKYLEDPHFIEIINYFKTHPGNKVKFAGISATKGGIFNVLHIILDQKAQIRFLGGITPSLQDTSAYKHGPIFMTTSNWDKLTPTHVYDINISNLQFIIPNLQVKEELHQLLINAEAKGLISKEEVHRLLDNQIVTYQEYQDHIYGIDNPPPTSGTSDSASNTMSELISSWPLTPHSPLVKHSLFPPISSNPLGIERALDRIFN</sequence>
<comment type="caution">
    <text evidence="1">The sequence shown here is derived from an EMBL/GenBank/DDBJ whole genome shotgun (WGS) entry which is preliminary data.</text>
</comment>
<keyword evidence="2" id="KW-1185">Reference proteome</keyword>
<dbReference type="RefSeq" id="WP_400188065.1">
    <property type="nucleotide sequence ID" value="NZ_JBGORX010000005.1"/>
</dbReference>
<evidence type="ECO:0000313" key="1">
    <source>
        <dbReference type="EMBL" id="MFJ1269239.1"/>
    </source>
</evidence>
<dbReference type="Proteomes" id="UP001615550">
    <property type="component" value="Unassembled WGS sequence"/>
</dbReference>
<name>A0ABW8D954_9GAMM</name>
<reference evidence="1 2" key="1">
    <citation type="submission" date="2024-08" db="EMBL/GenBank/DDBJ databases">
        <title>Draft Genome Sequence of Legionella lytica strain DSB2004, Isolated From a Fire Sprinkler System.</title>
        <authorList>
            <person name="Everhart A.D."/>
            <person name="Kidane D.T."/>
            <person name="Farone A.L."/>
            <person name="Farone M.B."/>
        </authorList>
    </citation>
    <scope>NUCLEOTIDE SEQUENCE [LARGE SCALE GENOMIC DNA]</scope>
    <source>
        <strain evidence="1 2">DSB2004</strain>
    </source>
</reference>
<gene>
    <name evidence="1" type="ORF">ACD661_11795</name>
</gene>
<evidence type="ECO:0000313" key="2">
    <source>
        <dbReference type="Proteomes" id="UP001615550"/>
    </source>
</evidence>
<accession>A0ABW8D954</accession>
<dbReference type="EMBL" id="JBGORX010000005">
    <property type="protein sequence ID" value="MFJ1269239.1"/>
    <property type="molecule type" value="Genomic_DNA"/>
</dbReference>
<protein>
    <submittedName>
        <fullName evidence="1">Uncharacterized protein</fullName>
    </submittedName>
</protein>
<organism evidence="1 2">
    <name type="scientific">Legionella lytica</name>
    <dbReference type="NCBI Taxonomy" id="96232"/>
    <lineage>
        <taxon>Bacteria</taxon>
        <taxon>Pseudomonadati</taxon>
        <taxon>Pseudomonadota</taxon>
        <taxon>Gammaproteobacteria</taxon>
        <taxon>Legionellales</taxon>
        <taxon>Legionellaceae</taxon>
        <taxon>Legionella</taxon>
    </lineage>
</organism>
<proteinExistence type="predicted"/>